<gene>
    <name evidence="1" type="ORF">MML48_5g00012959</name>
</gene>
<name>A0ACB9T4C8_HOLOL</name>
<keyword evidence="2" id="KW-1185">Reference proteome</keyword>
<reference evidence="1" key="1">
    <citation type="submission" date="2022-04" db="EMBL/GenBank/DDBJ databases">
        <title>Chromosome-scale genome assembly of Holotrichia oblita Faldermann.</title>
        <authorList>
            <person name="Rongchong L."/>
        </authorList>
    </citation>
    <scope>NUCLEOTIDE SEQUENCE</scope>
    <source>
        <strain evidence="1">81SQS9</strain>
    </source>
</reference>
<dbReference type="EMBL" id="CM043019">
    <property type="protein sequence ID" value="KAI4461643.1"/>
    <property type="molecule type" value="Genomic_DNA"/>
</dbReference>
<dbReference type="Proteomes" id="UP001056778">
    <property type="component" value="Chromosome 5"/>
</dbReference>
<evidence type="ECO:0000313" key="1">
    <source>
        <dbReference type="EMBL" id="KAI4461643.1"/>
    </source>
</evidence>
<protein>
    <submittedName>
        <fullName evidence="1">Cysteine desulfurylase family member</fullName>
    </submittedName>
</protein>
<accession>A0ACB9T4C8</accession>
<organism evidence="1 2">
    <name type="scientific">Holotrichia oblita</name>
    <name type="common">Chafer beetle</name>
    <dbReference type="NCBI Taxonomy" id="644536"/>
    <lineage>
        <taxon>Eukaryota</taxon>
        <taxon>Metazoa</taxon>
        <taxon>Ecdysozoa</taxon>
        <taxon>Arthropoda</taxon>
        <taxon>Hexapoda</taxon>
        <taxon>Insecta</taxon>
        <taxon>Pterygota</taxon>
        <taxon>Neoptera</taxon>
        <taxon>Endopterygota</taxon>
        <taxon>Coleoptera</taxon>
        <taxon>Polyphaga</taxon>
        <taxon>Scarabaeiformia</taxon>
        <taxon>Scarabaeidae</taxon>
        <taxon>Melolonthinae</taxon>
        <taxon>Holotrichia</taxon>
    </lineage>
</organism>
<evidence type="ECO:0000313" key="2">
    <source>
        <dbReference type="Proteomes" id="UP001056778"/>
    </source>
</evidence>
<comment type="caution">
    <text evidence="1">The sequence shown here is derived from an EMBL/GenBank/DDBJ whole genome shotgun (WGS) entry which is preliminary data.</text>
</comment>
<proteinExistence type="predicted"/>
<sequence length="394" mass="42696">MGENPILYFDNAATTRLHPSVLQAMMPYLEDCFGNPSGVYGYARTAKKAVEAARRQVAAAINASPEEIVFTSGGTESDNWALKGVAERMRDRGRHIITTAIEHHAVKHTCEYLEKQGFEVTYLPVDSEGFVSPATLEKAIRPDTILVSIMLANNEVGTIQPIAEIGAITRSRGIYLHTDAVQAAGHIPVDVEALQVDLLTLSAHKFYGPKGIGALYIRKGVRLNPVLHGGAQESSKRAGTEYVAGIVGMGEAITLAVAEMPEESKRLTLLRDKLIKGIEDTIPFTYLNGPRENRLPGNVNFSFDFVEGESILLYLDTKGCYASTGSACSSGSLDPSHVLMALGIPHGLANGTLRFSMGRYTTESDVDALLALLPPMITRLLELSPLYEDYKASL</sequence>